<protein>
    <submittedName>
        <fullName evidence="1">Uncharacterized protein</fullName>
    </submittedName>
</protein>
<evidence type="ECO:0000313" key="1">
    <source>
        <dbReference type="EMBL" id="MBX74363.1"/>
    </source>
</evidence>
<organism evidence="1">
    <name type="scientific">Rhizophora mucronata</name>
    <name type="common">Asiatic mangrove</name>
    <dbReference type="NCBI Taxonomy" id="61149"/>
    <lineage>
        <taxon>Eukaryota</taxon>
        <taxon>Viridiplantae</taxon>
        <taxon>Streptophyta</taxon>
        <taxon>Embryophyta</taxon>
        <taxon>Tracheophyta</taxon>
        <taxon>Spermatophyta</taxon>
        <taxon>Magnoliopsida</taxon>
        <taxon>eudicotyledons</taxon>
        <taxon>Gunneridae</taxon>
        <taxon>Pentapetalae</taxon>
        <taxon>rosids</taxon>
        <taxon>fabids</taxon>
        <taxon>Malpighiales</taxon>
        <taxon>Rhizophoraceae</taxon>
        <taxon>Rhizophora</taxon>
    </lineage>
</organism>
<name>A0A2P2R529_RHIMU</name>
<reference evidence="1" key="1">
    <citation type="submission" date="2018-02" db="EMBL/GenBank/DDBJ databases">
        <title>Rhizophora mucronata_Transcriptome.</title>
        <authorList>
            <person name="Meera S.P."/>
            <person name="Sreeshan A."/>
            <person name="Augustine A."/>
        </authorList>
    </citation>
    <scope>NUCLEOTIDE SEQUENCE</scope>
    <source>
        <tissue evidence="1">Leaf</tissue>
    </source>
</reference>
<dbReference type="AlphaFoldDB" id="A0A2P2R529"/>
<accession>A0A2P2R529</accession>
<sequence>MPLSGGLSLVHAESMEM</sequence>
<dbReference type="EMBL" id="GGEC01093879">
    <property type="protein sequence ID" value="MBX74363.1"/>
    <property type="molecule type" value="Transcribed_RNA"/>
</dbReference>
<proteinExistence type="predicted"/>